<evidence type="ECO:0000256" key="3">
    <source>
        <dbReference type="ARBA" id="ARBA00022679"/>
    </source>
</evidence>
<evidence type="ECO:0000313" key="12">
    <source>
        <dbReference type="Proteomes" id="UP000038009"/>
    </source>
</evidence>
<keyword evidence="7" id="KW-0325">Glycoprotein</keyword>
<dbReference type="Proteomes" id="UP000038009">
    <property type="component" value="Unassembled WGS sequence"/>
</dbReference>
<dbReference type="InterPro" id="IPR049625">
    <property type="entry name" value="Glyco_transf_61_cat"/>
</dbReference>
<organism evidence="11 12">
    <name type="scientific">Leptomonas seymouri</name>
    <dbReference type="NCBI Taxonomy" id="5684"/>
    <lineage>
        <taxon>Eukaryota</taxon>
        <taxon>Discoba</taxon>
        <taxon>Euglenozoa</taxon>
        <taxon>Kinetoplastea</taxon>
        <taxon>Metakinetoplastina</taxon>
        <taxon>Trypanosomatida</taxon>
        <taxon>Trypanosomatidae</taxon>
        <taxon>Leishmaniinae</taxon>
        <taxon>Leptomonas</taxon>
    </lineage>
</organism>
<keyword evidence="6 9" id="KW-0472">Membrane</keyword>
<keyword evidence="3" id="KW-0808">Transferase</keyword>
<reference evidence="11 12" key="1">
    <citation type="journal article" date="2015" name="PLoS Pathog.">
        <title>Leptomonas seymouri: Adaptations to the Dixenous Life Cycle Analyzed by Genome Sequencing, Transcriptome Profiling and Co-infection with Leishmania donovani.</title>
        <authorList>
            <person name="Kraeva N."/>
            <person name="Butenko A."/>
            <person name="Hlavacova J."/>
            <person name="Kostygov A."/>
            <person name="Myskova J."/>
            <person name="Grybchuk D."/>
            <person name="Lestinova T."/>
            <person name="Votypka J."/>
            <person name="Volf P."/>
            <person name="Opperdoes F."/>
            <person name="Flegontov P."/>
            <person name="Lukes J."/>
            <person name="Yurchenko V."/>
        </authorList>
    </citation>
    <scope>NUCLEOTIDE SEQUENCE [LARGE SCALE GENOMIC DNA]</scope>
    <source>
        <strain evidence="11 12">ATCC 30220</strain>
    </source>
</reference>
<comment type="subcellular location">
    <subcellularLocation>
        <location evidence="1">Membrane</location>
        <topology evidence="1">Single-pass membrane protein</topology>
    </subcellularLocation>
</comment>
<evidence type="ECO:0000256" key="6">
    <source>
        <dbReference type="ARBA" id="ARBA00023136"/>
    </source>
</evidence>
<dbReference type="OrthoDB" id="529273at2759"/>
<evidence type="ECO:0000256" key="5">
    <source>
        <dbReference type="ARBA" id="ARBA00022989"/>
    </source>
</evidence>
<dbReference type="OMA" id="IEFRPWV"/>
<evidence type="ECO:0000259" key="10">
    <source>
        <dbReference type="Pfam" id="PF04577"/>
    </source>
</evidence>
<evidence type="ECO:0000256" key="2">
    <source>
        <dbReference type="ARBA" id="ARBA00022676"/>
    </source>
</evidence>
<keyword evidence="4 9" id="KW-0812">Transmembrane</keyword>
<comment type="caution">
    <text evidence="11">The sequence shown here is derived from an EMBL/GenBank/DDBJ whole genome shotgun (WGS) entry which is preliminary data.</text>
</comment>
<dbReference type="Pfam" id="PF04577">
    <property type="entry name" value="Glyco_transf_61"/>
    <property type="match status" value="1"/>
</dbReference>
<dbReference type="GO" id="GO:0016020">
    <property type="term" value="C:membrane"/>
    <property type="evidence" value="ECO:0007669"/>
    <property type="project" value="UniProtKB-SubCell"/>
</dbReference>
<dbReference type="InterPro" id="IPR007657">
    <property type="entry name" value="Glycosyltransferase_61"/>
</dbReference>
<proteinExistence type="predicted"/>
<keyword evidence="12" id="KW-1185">Reference proteome</keyword>
<name>A0A0N1PD55_LEPSE</name>
<gene>
    <name evidence="11" type="ORF">ABL78_5939</name>
</gene>
<dbReference type="PANTHER" id="PTHR20961:SF38">
    <property type="entry name" value="PROTEIN O-LINKED-MANNOSE BETA-1,4-N-ACETYLGLUCOSAMINYLTRANSFERASE 2"/>
    <property type="match status" value="1"/>
</dbReference>
<evidence type="ECO:0000256" key="4">
    <source>
        <dbReference type="ARBA" id="ARBA00022692"/>
    </source>
</evidence>
<dbReference type="AlphaFoldDB" id="A0A0N1PD55"/>
<evidence type="ECO:0000256" key="9">
    <source>
        <dbReference type="SAM" id="Phobius"/>
    </source>
</evidence>
<keyword evidence="5 9" id="KW-1133">Transmembrane helix</keyword>
<evidence type="ECO:0000256" key="8">
    <source>
        <dbReference type="SAM" id="MobiDB-lite"/>
    </source>
</evidence>
<feature type="region of interest" description="Disordered" evidence="8">
    <location>
        <begin position="1"/>
        <end position="29"/>
    </location>
</feature>
<keyword evidence="2" id="KW-0328">Glycosyltransferase</keyword>
<feature type="transmembrane region" description="Helical" evidence="9">
    <location>
        <begin position="52"/>
        <end position="74"/>
    </location>
</feature>
<sequence>MNAERLRKRGGELGSPKIDRPAPSPPSRLRAHLGRMRRLMIRLRMGAKETRLLCILLSALTLLFGVLCVLLFYLHPSIAFMGSESAKEWMRRHIVCPDTLIDIPPPRPMTKDAGGGGADNVSDRTSTFAFDVGRQNEIPDRPATVAGLDGFCASRVAEVPRWASGSWRQWRNATLKNGAIFNLTMVPNLLANATYTAIGSPFCLADGAMYLPQDRINAGGVGVFGEERMTVLPLSDAVLQNAVASRVSAGLHVVPAMGLLLSGHWISTHFFHLITDTLETLHCAFHTMEDGVLMHVPTQTVMLHTQATDWIDRHGDRARKMEFSAALANGFSSPLLKSGSPYSTSFLFRPDSPYCAGPHGGQRRSANRAAAASAVCFCDGLLITTRSYPFMDAPVYYGIQDWAAQEFGAPPYLERRSVREMARLRLAQSPSWAARFWAEDSTTSVSLDSTASAAAAAATPYRPRVLFIHRTTRLIANAMRYAAWMRDAGFHVEEVYMEQLTAAQQYHLGRYADVVVGMHGLGIGHAMWMEREPQGCRTVIEFRPWVIQAMPLQPFRVLGQTMKFHFMAILPTDVRFGSAVKDPEGERKLLLSMERVNSAFSFPSFTNQTAFYDDAEVRRVIWAVHQHLNRCLPK</sequence>
<protein>
    <recommendedName>
        <fullName evidence="10">Glycosyltransferase 61 catalytic domain-containing protein</fullName>
    </recommendedName>
</protein>
<dbReference type="EMBL" id="LJSK01000215">
    <property type="protein sequence ID" value="KPI85004.1"/>
    <property type="molecule type" value="Genomic_DNA"/>
</dbReference>
<feature type="domain" description="Glycosyltransferase 61 catalytic" evidence="10">
    <location>
        <begin position="270"/>
        <end position="531"/>
    </location>
</feature>
<evidence type="ECO:0000256" key="7">
    <source>
        <dbReference type="ARBA" id="ARBA00023180"/>
    </source>
</evidence>
<dbReference type="VEuPathDB" id="TriTrypDB:Lsey_0215_0070"/>
<accession>A0A0N1PD55</accession>
<dbReference type="PANTHER" id="PTHR20961">
    <property type="entry name" value="GLYCOSYLTRANSFERASE"/>
    <property type="match status" value="1"/>
</dbReference>
<evidence type="ECO:0000313" key="11">
    <source>
        <dbReference type="EMBL" id="KPI85004.1"/>
    </source>
</evidence>
<dbReference type="GO" id="GO:0016757">
    <property type="term" value="F:glycosyltransferase activity"/>
    <property type="evidence" value="ECO:0007669"/>
    <property type="project" value="UniProtKB-KW"/>
</dbReference>
<evidence type="ECO:0000256" key="1">
    <source>
        <dbReference type="ARBA" id="ARBA00004167"/>
    </source>
</evidence>